<dbReference type="AlphaFoldDB" id="A0A8H3FHP0"/>
<evidence type="ECO:0000259" key="9">
    <source>
        <dbReference type="PROSITE" id="PS52048"/>
    </source>
</evidence>
<dbReference type="OrthoDB" id="427186at2759"/>
<comment type="similarity">
    <text evidence="2 7 8">Belongs to the peptidase C12 family.</text>
</comment>
<evidence type="ECO:0000256" key="6">
    <source>
        <dbReference type="ARBA" id="ARBA00022807"/>
    </source>
</evidence>
<dbReference type="SUPFAM" id="SSF54001">
    <property type="entry name" value="Cysteine proteinases"/>
    <property type="match status" value="1"/>
</dbReference>
<evidence type="ECO:0000256" key="1">
    <source>
        <dbReference type="ARBA" id="ARBA00000707"/>
    </source>
</evidence>
<evidence type="ECO:0000256" key="5">
    <source>
        <dbReference type="ARBA" id="ARBA00022801"/>
    </source>
</evidence>
<keyword evidence="4 8" id="KW-0833">Ubl conjugation pathway</keyword>
<accession>A0A8H3FHP0</accession>
<protein>
    <recommendedName>
        <fullName evidence="8">Ubiquitin carboxyl-terminal hydrolase</fullName>
        <ecNumber evidence="8">3.4.19.12</ecNumber>
    </recommendedName>
</protein>
<sequence length="241" mass="26303">MNRIPEGYADCWTPIESNPEIFTKLAQDIGLSKSLIFEDIWGLDPDSIALLSRPVLAIVLVFPTGENYERNVAARNIEERSTADDSVIWFKQTIHNACGLYGLLHAVCNGEAAKQILPGTLLSNLLSSYSVTQPAKRSNLLLSPDLKNKYLTAAQDGDSTVPENAADEVDFHYTCFVKSKGHLYELNGDLSGPVDLGQLNEDEDVLSAAALESVRRFMQDNGGASTNIGFSMLALVPKPEN</sequence>
<comment type="caution">
    <text evidence="7">Lacks conserved residue(s) required for the propagation of feature annotation.</text>
</comment>
<feature type="domain" description="UCH catalytic" evidence="9">
    <location>
        <begin position="11"/>
        <end position="237"/>
    </location>
</feature>
<dbReference type="GO" id="GO:0004843">
    <property type="term" value="F:cysteine-type deubiquitinase activity"/>
    <property type="evidence" value="ECO:0007669"/>
    <property type="project" value="UniProtKB-EC"/>
</dbReference>
<evidence type="ECO:0000313" key="10">
    <source>
        <dbReference type="EMBL" id="CAF9924693.1"/>
    </source>
</evidence>
<keyword evidence="3 8" id="KW-0645">Protease</keyword>
<reference evidence="10" key="1">
    <citation type="submission" date="2021-03" db="EMBL/GenBank/DDBJ databases">
        <authorList>
            <person name="Tagirdzhanova G."/>
        </authorList>
    </citation>
    <scope>NUCLEOTIDE SEQUENCE</scope>
</reference>
<dbReference type="PANTHER" id="PTHR10589:SF17">
    <property type="entry name" value="UBIQUITIN CARBOXYL-TERMINAL HYDROLASE"/>
    <property type="match status" value="1"/>
</dbReference>
<keyword evidence="5 8" id="KW-0378">Hydrolase</keyword>
<dbReference type="Proteomes" id="UP000664521">
    <property type="component" value="Unassembled WGS sequence"/>
</dbReference>
<keyword evidence="6 8" id="KW-0788">Thiol protease</keyword>
<dbReference type="GO" id="GO:0006511">
    <property type="term" value="P:ubiquitin-dependent protein catabolic process"/>
    <property type="evidence" value="ECO:0007669"/>
    <property type="project" value="UniProtKB-UniRule"/>
</dbReference>
<dbReference type="Gene3D" id="3.40.532.10">
    <property type="entry name" value="Peptidase C12, ubiquitin carboxyl-terminal hydrolase"/>
    <property type="match status" value="1"/>
</dbReference>
<dbReference type="InterPro" id="IPR038765">
    <property type="entry name" value="Papain-like_cys_pep_sf"/>
</dbReference>
<dbReference type="EMBL" id="CAJPDS010000036">
    <property type="protein sequence ID" value="CAF9924693.1"/>
    <property type="molecule type" value="Genomic_DNA"/>
</dbReference>
<dbReference type="PANTHER" id="PTHR10589">
    <property type="entry name" value="UBIQUITIN CARBOXYL-TERMINAL HYDROLASE"/>
    <property type="match status" value="1"/>
</dbReference>
<proteinExistence type="inferred from homology"/>
<dbReference type="InterPro" id="IPR001578">
    <property type="entry name" value="Peptidase_C12_UCH"/>
</dbReference>
<evidence type="ECO:0000313" key="11">
    <source>
        <dbReference type="Proteomes" id="UP000664521"/>
    </source>
</evidence>
<dbReference type="GO" id="GO:0016579">
    <property type="term" value="P:protein deubiquitination"/>
    <property type="evidence" value="ECO:0007669"/>
    <property type="project" value="TreeGrafter"/>
</dbReference>
<dbReference type="PRINTS" id="PR00707">
    <property type="entry name" value="UBCTHYDRLASE"/>
</dbReference>
<dbReference type="InterPro" id="IPR036959">
    <property type="entry name" value="Peptidase_C12_UCH_sf"/>
</dbReference>
<evidence type="ECO:0000256" key="8">
    <source>
        <dbReference type="RuleBase" id="RU361215"/>
    </source>
</evidence>
<dbReference type="GO" id="GO:0005737">
    <property type="term" value="C:cytoplasm"/>
    <property type="evidence" value="ECO:0007669"/>
    <property type="project" value="TreeGrafter"/>
</dbReference>
<comment type="catalytic activity">
    <reaction evidence="1 8">
        <text>Thiol-dependent hydrolysis of ester, thioester, amide, peptide and isopeptide bonds formed by the C-terminal Gly of ubiquitin (a 76-residue protein attached to proteins as an intracellular targeting signal).</text>
        <dbReference type="EC" id="3.4.19.12"/>
    </reaction>
</comment>
<keyword evidence="11" id="KW-1185">Reference proteome</keyword>
<gene>
    <name evidence="10" type="primary">YUH1_1</name>
    <name evidence="10" type="ORF">HETSPECPRED_005661</name>
</gene>
<name>A0A8H3FHP0_9LECA</name>
<evidence type="ECO:0000256" key="3">
    <source>
        <dbReference type="ARBA" id="ARBA00022670"/>
    </source>
</evidence>
<organism evidence="10 11">
    <name type="scientific">Heterodermia speciosa</name>
    <dbReference type="NCBI Taxonomy" id="116794"/>
    <lineage>
        <taxon>Eukaryota</taxon>
        <taxon>Fungi</taxon>
        <taxon>Dikarya</taxon>
        <taxon>Ascomycota</taxon>
        <taxon>Pezizomycotina</taxon>
        <taxon>Lecanoromycetes</taxon>
        <taxon>OSLEUM clade</taxon>
        <taxon>Lecanoromycetidae</taxon>
        <taxon>Caliciales</taxon>
        <taxon>Physciaceae</taxon>
        <taxon>Heterodermia</taxon>
    </lineage>
</organism>
<evidence type="ECO:0000256" key="7">
    <source>
        <dbReference type="PROSITE-ProRule" id="PRU01393"/>
    </source>
</evidence>
<evidence type="ECO:0000256" key="4">
    <source>
        <dbReference type="ARBA" id="ARBA00022786"/>
    </source>
</evidence>
<dbReference type="EC" id="3.4.19.12" evidence="8"/>
<dbReference type="Pfam" id="PF01088">
    <property type="entry name" value="Peptidase_C12"/>
    <property type="match status" value="1"/>
</dbReference>
<dbReference type="PROSITE" id="PS52048">
    <property type="entry name" value="UCH_DOMAIN"/>
    <property type="match status" value="1"/>
</dbReference>
<evidence type="ECO:0000256" key="2">
    <source>
        <dbReference type="ARBA" id="ARBA00009326"/>
    </source>
</evidence>
<comment type="caution">
    <text evidence="10">The sequence shown here is derived from an EMBL/GenBank/DDBJ whole genome shotgun (WGS) entry which is preliminary data.</text>
</comment>